<dbReference type="GO" id="GO:0004045">
    <property type="term" value="F:peptidyl-tRNA hydrolase activity"/>
    <property type="evidence" value="ECO:0007669"/>
    <property type="project" value="TreeGrafter"/>
</dbReference>
<dbReference type="NCBIfam" id="NF006718">
    <property type="entry name" value="PRK09256.1"/>
    <property type="match status" value="1"/>
</dbReference>
<evidence type="ECO:0000256" key="1">
    <source>
        <dbReference type="SAM" id="MobiDB-lite"/>
    </source>
</evidence>
<evidence type="ECO:0000313" key="3">
    <source>
        <dbReference type="EMBL" id="SVA63579.1"/>
    </source>
</evidence>
<dbReference type="PROSITE" id="PS00745">
    <property type="entry name" value="RF_PROK_I"/>
    <property type="match status" value="1"/>
</dbReference>
<dbReference type="GO" id="GO:0003747">
    <property type="term" value="F:translation release factor activity"/>
    <property type="evidence" value="ECO:0007669"/>
    <property type="project" value="InterPro"/>
</dbReference>
<dbReference type="EMBL" id="UINC01015019">
    <property type="protein sequence ID" value="SVA63579.1"/>
    <property type="molecule type" value="Genomic_DNA"/>
</dbReference>
<gene>
    <name evidence="3" type="ORF">METZ01_LOCUS116433</name>
</gene>
<dbReference type="FunFam" id="3.30.160.20:FF:000046">
    <property type="entry name" value="Peptidyl-tRNA hydrolase ICT1"/>
    <property type="match status" value="1"/>
</dbReference>
<evidence type="ECO:0000259" key="2">
    <source>
        <dbReference type="PROSITE" id="PS00745"/>
    </source>
</evidence>
<organism evidence="3">
    <name type="scientific">marine metagenome</name>
    <dbReference type="NCBI Taxonomy" id="408172"/>
    <lineage>
        <taxon>unclassified sequences</taxon>
        <taxon>metagenomes</taxon>
        <taxon>ecological metagenomes</taxon>
    </lineage>
</organism>
<feature type="compositionally biased region" description="Basic residues" evidence="1">
    <location>
        <begin position="118"/>
        <end position="133"/>
    </location>
</feature>
<accession>A0A381XFT5</accession>
<dbReference type="Gene3D" id="3.30.160.20">
    <property type="match status" value="1"/>
</dbReference>
<proteinExistence type="predicted"/>
<dbReference type="PANTHER" id="PTHR47814:SF1">
    <property type="entry name" value="PEPTIDYL-TRNA HYDROLASE ARFB"/>
    <property type="match status" value="1"/>
</dbReference>
<name>A0A381XFT5_9ZZZZ</name>
<sequence length="141" mass="16257">MIIITSTLSIDENELHFDFIRSSGPGGQNVNKASTAVQLRFDVVNSPTLPEDVKKRLIQISGKKMTEKGILIIDSRRYRTQLRNRKDSVERLITLIKQAAQKSKPRKKTTPPFGSKEKRLKNKHHRSKIKKQRRPIDLSKE</sequence>
<dbReference type="SUPFAM" id="SSF110916">
    <property type="entry name" value="Peptidyl-tRNA hydrolase domain-like"/>
    <property type="match status" value="1"/>
</dbReference>
<feature type="domain" description="Prokaryotic-type class I peptide chain release factors" evidence="2">
    <location>
        <begin position="21"/>
        <end position="37"/>
    </location>
</feature>
<dbReference type="GO" id="GO:0043022">
    <property type="term" value="F:ribosome binding"/>
    <property type="evidence" value="ECO:0007669"/>
    <property type="project" value="TreeGrafter"/>
</dbReference>
<dbReference type="GO" id="GO:0072344">
    <property type="term" value="P:rescue of stalled ribosome"/>
    <property type="evidence" value="ECO:0007669"/>
    <property type="project" value="TreeGrafter"/>
</dbReference>
<protein>
    <recommendedName>
        <fullName evidence="2">Prokaryotic-type class I peptide chain release factors domain-containing protein</fullName>
    </recommendedName>
</protein>
<dbReference type="AlphaFoldDB" id="A0A381XFT5"/>
<dbReference type="Pfam" id="PF00472">
    <property type="entry name" value="RF-1"/>
    <property type="match status" value="1"/>
</dbReference>
<dbReference type="PANTHER" id="PTHR47814">
    <property type="entry name" value="PEPTIDYL-TRNA HYDROLASE ARFB"/>
    <property type="match status" value="1"/>
</dbReference>
<reference evidence="3" key="1">
    <citation type="submission" date="2018-05" db="EMBL/GenBank/DDBJ databases">
        <authorList>
            <person name="Lanie J.A."/>
            <person name="Ng W.-L."/>
            <person name="Kazmierczak K.M."/>
            <person name="Andrzejewski T.M."/>
            <person name="Davidsen T.M."/>
            <person name="Wayne K.J."/>
            <person name="Tettelin H."/>
            <person name="Glass J.I."/>
            <person name="Rusch D."/>
            <person name="Podicherti R."/>
            <person name="Tsui H.-C.T."/>
            <person name="Winkler M.E."/>
        </authorList>
    </citation>
    <scope>NUCLEOTIDE SEQUENCE</scope>
</reference>
<dbReference type="InterPro" id="IPR000352">
    <property type="entry name" value="Pep_chain_release_fac_I"/>
</dbReference>
<feature type="region of interest" description="Disordered" evidence="1">
    <location>
        <begin position="97"/>
        <end position="141"/>
    </location>
</feature>